<accession>Q634L1</accession>
<evidence type="ECO:0000259" key="7">
    <source>
        <dbReference type="PROSITE" id="PS51831"/>
    </source>
</evidence>
<keyword evidence="3" id="KW-0547">Nucleotide-binding</keyword>
<protein>
    <recommendedName>
        <fullName evidence="1">bis(5'-nucleosyl)-tetraphosphatase (symmetrical)</fullName>
        <ecNumber evidence="1">3.6.1.41</ecNumber>
    </recommendedName>
</protein>
<dbReference type="PANTHER" id="PTHR35795:SF1">
    <property type="entry name" value="BIS(5'-NUCLEOSYL)-TETRAPHOSPHATASE, SYMMETRICAL"/>
    <property type="match status" value="1"/>
</dbReference>
<dbReference type="EMBL" id="CP000001">
    <property type="protein sequence ID" value="AAU16193.1"/>
    <property type="molecule type" value="Genomic_DNA"/>
</dbReference>
<keyword evidence="5" id="KW-0408">Iron</keyword>
<dbReference type="InterPro" id="IPR003607">
    <property type="entry name" value="HD/PDEase_dom"/>
</dbReference>
<reference evidence="9" key="1">
    <citation type="journal article" date="2006" name="J. Bacteriol.">
        <title>Pathogenomic sequence analysis of Bacillus cereus and Bacillus thuringiensis isolates closely related to Bacillus anthracis.</title>
        <authorList>
            <person name="Han C.S."/>
            <person name="Xie G."/>
            <person name="Challacombe J.F."/>
            <person name="Altherr M.R."/>
            <person name="Bhotika S.S."/>
            <person name="Brown N."/>
            <person name="Bruce D."/>
            <person name="Campbell C.S."/>
            <person name="Campbell M.L."/>
            <person name="Chen J."/>
            <person name="Chertkov O."/>
            <person name="Cleland C."/>
            <person name="Dimitrijevic M."/>
            <person name="Doggett N.A."/>
            <person name="Fawcett J.J."/>
            <person name="Glavina T."/>
            <person name="Goodwin L.A."/>
            <person name="Green L.D."/>
            <person name="Hill K.K."/>
            <person name="Hitchcock P."/>
            <person name="Jackson P.J."/>
            <person name="Keim P."/>
            <person name="Kewalramani A.R."/>
            <person name="Longmire J."/>
            <person name="Lucas S."/>
            <person name="Malfatti S."/>
            <person name="McMurry K."/>
            <person name="Meincke L.J."/>
            <person name="Misra M."/>
            <person name="Moseman B.L."/>
            <person name="Mundt M."/>
            <person name="Munk A.C."/>
            <person name="Okinaka R.T."/>
            <person name="Parson-Quintana B."/>
            <person name="Reilly L.P."/>
            <person name="Richardson P."/>
            <person name="Robinson D.L."/>
            <person name="Rubin E."/>
            <person name="Saunders E."/>
            <person name="Tapia R."/>
            <person name="Tesmer J.G."/>
            <person name="Thayer N."/>
            <person name="Thompson L.S."/>
            <person name="Tice H."/>
            <person name="Ticknor L.O."/>
            <person name="Wills P.L."/>
            <person name="Brettin T.S."/>
            <person name="Gilna P."/>
        </authorList>
    </citation>
    <scope>NUCLEOTIDE SEQUENCE [LARGE SCALE GENOMIC DNA]</scope>
    <source>
        <strain evidence="9">ZK / E33L</strain>
    </source>
</reference>
<evidence type="ECO:0000256" key="1">
    <source>
        <dbReference type="ARBA" id="ARBA00012506"/>
    </source>
</evidence>
<dbReference type="GO" id="GO:0000166">
    <property type="term" value="F:nucleotide binding"/>
    <property type="evidence" value="ECO:0007669"/>
    <property type="project" value="UniProtKB-KW"/>
</dbReference>
<keyword evidence="4" id="KW-0378">Hydrolase</keyword>
<dbReference type="EC" id="3.6.1.41" evidence="1"/>
<feature type="domain" description="HD" evidence="7">
    <location>
        <begin position="74"/>
        <end position="188"/>
    </location>
</feature>
<dbReference type="PANTHER" id="PTHR35795">
    <property type="entry name" value="SLR1885 PROTEIN"/>
    <property type="match status" value="1"/>
</dbReference>
<evidence type="ECO:0000256" key="3">
    <source>
        <dbReference type="ARBA" id="ARBA00022741"/>
    </source>
</evidence>
<dbReference type="InterPro" id="IPR005249">
    <property type="entry name" value="YqeK"/>
</dbReference>
<dbReference type="KEGG" id="bcz:BCE33L4077"/>
<dbReference type="SUPFAM" id="SSF109604">
    <property type="entry name" value="HD-domain/PDEase-like"/>
    <property type="match status" value="1"/>
</dbReference>
<evidence type="ECO:0000313" key="9">
    <source>
        <dbReference type="Proteomes" id="UP000002612"/>
    </source>
</evidence>
<organism evidence="8 9">
    <name type="scientific">Bacillus cereus (strain ZK / E33L)</name>
    <dbReference type="NCBI Taxonomy" id="288681"/>
    <lineage>
        <taxon>Bacteria</taxon>
        <taxon>Bacillati</taxon>
        <taxon>Bacillota</taxon>
        <taxon>Bacilli</taxon>
        <taxon>Bacillales</taxon>
        <taxon>Bacillaceae</taxon>
        <taxon>Bacillus</taxon>
        <taxon>Bacillus cereus group</taxon>
    </lineage>
</organism>
<comment type="catalytic activity">
    <reaction evidence="6">
        <text>P(1),P(4)-bis(5'-adenosyl) tetraphosphate + H2O = 2 ADP + 2 H(+)</text>
        <dbReference type="Rhea" id="RHEA:24252"/>
        <dbReference type="ChEBI" id="CHEBI:15377"/>
        <dbReference type="ChEBI" id="CHEBI:15378"/>
        <dbReference type="ChEBI" id="CHEBI:58141"/>
        <dbReference type="ChEBI" id="CHEBI:456216"/>
        <dbReference type="EC" id="3.6.1.41"/>
    </reaction>
</comment>
<sequence>MQDLVIHCIHLILLLLWKFRSLQFLHLYYVRDIKRRKHVNIYFLKKYRYISRGMGCMNREEALHIVKQQMHEKRYIHTIGVMETAIELAKLYGVDEKKAEVAAIFHDYAKCRAISEMEEIIKSEDLPKDLLCYNKELWHAPVGAYLVEKEVGITDPEILQAITYHTSGHEKMTMLDKVIYVADYIEPGRKFPGVEEARKLAYADINQALLFALKRTIQFLMEKNQTIYPLTFQTYNAVIKEEMSK</sequence>
<dbReference type="InterPro" id="IPR006674">
    <property type="entry name" value="HD_domain"/>
</dbReference>
<dbReference type="SMART" id="SM00471">
    <property type="entry name" value="HDc"/>
    <property type="match status" value="1"/>
</dbReference>
<dbReference type="Pfam" id="PF01966">
    <property type="entry name" value="HD"/>
    <property type="match status" value="1"/>
</dbReference>
<evidence type="ECO:0000256" key="6">
    <source>
        <dbReference type="ARBA" id="ARBA00049417"/>
    </source>
</evidence>
<dbReference type="AlphaFoldDB" id="Q634L1"/>
<name>Q634L1_BACCZ</name>
<dbReference type="CDD" id="cd00077">
    <property type="entry name" value="HDc"/>
    <property type="match status" value="1"/>
</dbReference>
<evidence type="ECO:0000256" key="5">
    <source>
        <dbReference type="ARBA" id="ARBA00023004"/>
    </source>
</evidence>
<gene>
    <name evidence="8" type="ordered locus">BCE33L4077</name>
</gene>
<dbReference type="InterPro" id="IPR051094">
    <property type="entry name" value="Diverse_Catalytic_Enzymes"/>
</dbReference>
<evidence type="ECO:0000256" key="2">
    <source>
        <dbReference type="ARBA" id="ARBA00022723"/>
    </source>
</evidence>
<dbReference type="Gene3D" id="1.10.3210.10">
    <property type="entry name" value="Hypothetical protein af1432"/>
    <property type="match status" value="1"/>
</dbReference>
<dbReference type="NCBIfam" id="TIGR00277">
    <property type="entry name" value="HDIG"/>
    <property type="match status" value="1"/>
</dbReference>
<dbReference type="GO" id="GO:0046872">
    <property type="term" value="F:metal ion binding"/>
    <property type="evidence" value="ECO:0007669"/>
    <property type="project" value="UniProtKB-KW"/>
</dbReference>
<dbReference type="NCBIfam" id="TIGR00488">
    <property type="entry name" value="bis(5'-nucleosyl)-tetraphosphatase (symmetrical) YqeK"/>
    <property type="match status" value="1"/>
</dbReference>
<evidence type="ECO:0000256" key="4">
    <source>
        <dbReference type="ARBA" id="ARBA00022801"/>
    </source>
</evidence>
<evidence type="ECO:0000313" key="8">
    <source>
        <dbReference type="EMBL" id="AAU16193.1"/>
    </source>
</evidence>
<dbReference type="GO" id="GO:0008803">
    <property type="term" value="F:bis(5'-nucleosyl)-tetraphosphatase (symmetrical) activity"/>
    <property type="evidence" value="ECO:0007669"/>
    <property type="project" value="UniProtKB-EC"/>
</dbReference>
<proteinExistence type="predicted"/>
<keyword evidence="2" id="KW-0479">Metal-binding</keyword>
<dbReference type="InterPro" id="IPR006675">
    <property type="entry name" value="HDIG_dom"/>
</dbReference>
<dbReference type="Proteomes" id="UP000002612">
    <property type="component" value="Chromosome"/>
</dbReference>
<dbReference type="PROSITE" id="PS51831">
    <property type="entry name" value="HD"/>
    <property type="match status" value="1"/>
</dbReference>